<feature type="compositionally biased region" description="Low complexity" evidence="1">
    <location>
        <begin position="118"/>
        <end position="129"/>
    </location>
</feature>
<dbReference type="GeneID" id="301041809"/>
<name>A0ABY1Y9K1_9HYPH</name>
<organism evidence="2 3">
    <name type="scientific">Agrobacterium cavarae</name>
    <dbReference type="NCBI Taxonomy" id="2528239"/>
    <lineage>
        <taxon>Bacteria</taxon>
        <taxon>Pseudomonadati</taxon>
        <taxon>Pseudomonadota</taxon>
        <taxon>Alphaproteobacteria</taxon>
        <taxon>Hyphomicrobiales</taxon>
        <taxon>Rhizobiaceae</taxon>
        <taxon>Rhizobium/Agrobacterium group</taxon>
        <taxon>Agrobacterium</taxon>
    </lineage>
</organism>
<gene>
    <name evidence="2" type="ORF">EYC79_11520</name>
</gene>
<feature type="region of interest" description="Disordered" evidence="1">
    <location>
        <begin position="1"/>
        <end position="20"/>
    </location>
</feature>
<dbReference type="RefSeq" id="WP_130978064.1">
    <property type="nucleotide sequence ID" value="NZ_SISF01000029.1"/>
</dbReference>
<evidence type="ECO:0000313" key="3">
    <source>
        <dbReference type="Proteomes" id="UP000294239"/>
    </source>
</evidence>
<proteinExistence type="predicted"/>
<dbReference type="Proteomes" id="UP000294239">
    <property type="component" value="Unassembled WGS sequence"/>
</dbReference>
<reference evidence="2 3" key="1">
    <citation type="submission" date="2019-02" db="EMBL/GenBank/DDBJ databases">
        <title>Current taxonomic status of genus Agrobacterium and description of Agrobacterium cavarae sp. nov. isolated from maize roots.</title>
        <authorList>
            <person name="Flores-Felix J.D."/>
            <person name="Menendez E."/>
            <person name="Ramirez-Bahena M.H."/>
            <person name="Garcia-Fraile P."/>
            <person name="Velazquez E."/>
        </authorList>
    </citation>
    <scope>NUCLEOTIDE SEQUENCE [LARGE SCALE GENOMIC DNA]</scope>
    <source>
        <strain evidence="2 3">RZME10</strain>
    </source>
</reference>
<feature type="region of interest" description="Disordered" evidence="1">
    <location>
        <begin position="27"/>
        <end position="47"/>
    </location>
</feature>
<keyword evidence="3" id="KW-1185">Reference proteome</keyword>
<sequence length="135" mass="14697">MDSHYMPAKDSFPKSQWNDLPAIQTDVPDHQKTMSNGNKGAAGARWRAKQGDLIRDGKFKEALQMDIDDARRIAREAGNPTKYDEAIKEAEEYAACREKNGLNKPKETDTPADVPTLDPASPGSGTASPSDPPVS</sequence>
<evidence type="ECO:0000256" key="1">
    <source>
        <dbReference type="SAM" id="MobiDB-lite"/>
    </source>
</evidence>
<evidence type="ECO:0000313" key="2">
    <source>
        <dbReference type="EMBL" id="TBN12838.1"/>
    </source>
</evidence>
<accession>A0ABY1Y9K1</accession>
<protein>
    <submittedName>
        <fullName evidence="2">Uncharacterized protein</fullName>
    </submittedName>
</protein>
<dbReference type="EMBL" id="SISF01000029">
    <property type="protein sequence ID" value="TBN12838.1"/>
    <property type="molecule type" value="Genomic_DNA"/>
</dbReference>
<comment type="caution">
    <text evidence="2">The sequence shown here is derived from an EMBL/GenBank/DDBJ whole genome shotgun (WGS) entry which is preliminary data.</text>
</comment>
<feature type="compositionally biased region" description="Basic and acidic residues" evidence="1">
    <location>
        <begin position="97"/>
        <end position="109"/>
    </location>
</feature>
<feature type="region of interest" description="Disordered" evidence="1">
    <location>
        <begin position="97"/>
        <end position="135"/>
    </location>
</feature>